<evidence type="ECO:0000313" key="5">
    <source>
        <dbReference type="EMBL" id="VAW82284.1"/>
    </source>
</evidence>
<feature type="domain" description="HTH arsR-type" evidence="4">
    <location>
        <begin position="10"/>
        <end position="104"/>
    </location>
</feature>
<dbReference type="InterPro" id="IPR036390">
    <property type="entry name" value="WH_DNA-bd_sf"/>
</dbReference>
<dbReference type="EMBL" id="UOFK01000306">
    <property type="protein sequence ID" value="VAW82284.1"/>
    <property type="molecule type" value="Genomic_DNA"/>
</dbReference>
<dbReference type="SMART" id="SM00418">
    <property type="entry name" value="HTH_ARSR"/>
    <property type="match status" value="1"/>
</dbReference>
<dbReference type="InterPro" id="IPR001845">
    <property type="entry name" value="HTH_ArsR_DNA-bd_dom"/>
</dbReference>
<dbReference type="GO" id="GO:0003677">
    <property type="term" value="F:DNA binding"/>
    <property type="evidence" value="ECO:0007669"/>
    <property type="project" value="UniProtKB-KW"/>
</dbReference>
<sequence>MTDEDPQKSVSPEDAVLTADALKAMGHPLRWRILCALGDQEITVGELAKQIGTTQSNMSQHLDQLRNKRILTSRKEANRIYYRVRNEALLELIGSMRSVLCETNL</sequence>
<dbReference type="InterPro" id="IPR011991">
    <property type="entry name" value="ArsR-like_HTH"/>
</dbReference>
<dbReference type="Pfam" id="PF01022">
    <property type="entry name" value="HTH_5"/>
    <property type="match status" value="1"/>
</dbReference>
<proteinExistence type="predicted"/>
<keyword evidence="2" id="KW-0238">DNA-binding</keyword>
<dbReference type="SUPFAM" id="SSF46785">
    <property type="entry name" value="Winged helix' DNA-binding domain"/>
    <property type="match status" value="1"/>
</dbReference>
<dbReference type="NCBIfam" id="NF033788">
    <property type="entry name" value="HTH_metalloreg"/>
    <property type="match status" value="1"/>
</dbReference>
<dbReference type="CDD" id="cd00090">
    <property type="entry name" value="HTH_ARSR"/>
    <property type="match status" value="1"/>
</dbReference>
<dbReference type="AlphaFoldDB" id="A0A3B0ZLR1"/>
<evidence type="ECO:0000259" key="4">
    <source>
        <dbReference type="PROSITE" id="PS50987"/>
    </source>
</evidence>
<dbReference type="InterPro" id="IPR036388">
    <property type="entry name" value="WH-like_DNA-bd_sf"/>
</dbReference>
<reference evidence="5" key="1">
    <citation type="submission" date="2018-06" db="EMBL/GenBank/DDBJ databases">
        <authorList>
            <person name="Zhirakovskaya E."/>
        </authorList>
    </citation>
    <scope>NUCLEOTIDE SEQUENCE</scope>
</reference>
<dbReference type="PRINTS" id="PR00778">
    <property type="entry name" value="HTHARSR"/>
</dbReference>
<keyword evidence="1" id="KW-0805">Transcription regulation</keyword>
<dbReference type="Gene3D" id="1.10.10.10">
    <property type="entry name" value="Winged helix-like DNA-binding domain superfamily/Winged helix DNA-binding domain"/>
    <property type="match status" value="1"/>
</dbReference>
<evidence type="ECO:0000256" key="1">
    <source>
        <dbReference type="ARBA" id="ARBA00023015"/>
    </source>
</evidence>
<gene>
    <name evidence="5" type="ORF">MNBD_GAMMA13-1008</name>
</gene>
<dbReference type="PANTHER" id="PTHR33154">
    <property type="entry name" value="TRANSCRIPTIONAL REGULATOR, ARSR FAMILY"/>
    <property type="match status" value="1"/>
</dbReference>
<evidence type="ECO:0000256" key="2">
    <source>
        <dbReference type="ARBA" id="ARBA00023125"/>
    </source>
</evidence>
<dbReference type="InterPro" id="IPR051081">
    <property type="entry name" value="HTH_MetalResp_TranReg"/>
</dbReference>
<dbReference type="PANTHER" id="PTHR33154:SF28">
    <property type="entry name" value="HTH-TYPE TRANSCRIPTIONAL REGULATOR YGAV-RELATED"/>
    <property type="match status" value="1"/>
</dbReference>
<dbReference type="PROSITE" id="PS50987">
    <property type="entry name" value="HTH_ARSR_2"/>
    <property type="match status" value="1"/>
</dbReference>
<dbReference type="GO" id="GO:0003700">
    <property type="term" value="F:DNA-binding transcription factor activity"/>
    <property type="evidence" value="ECO:0007669"/>
    <property type="project" value="InterPro"/>
</dbReference>
<name>A0A3B0ZLR1_9ZZZZ</name>
<keyword evidence="3" id="KW-0804">Transcription</keyword>
<organism evidence="5">
    <name type="scientific">hydrothermal vent metagenome</name>
    <dbReference type="NCBI Taxonomy" id="652676"/>
    <lineage>
        <taxon>unclassified sequences</taxon>
        <taxon>metagenomes</taxon>
        <taxon>ecological metagenomes</taxon>
    </lineage>
</organism>
<accession>A0A3B0ZLR1</accession>
<protein>
    <recommendedName>
        <fullName evidence="4">HTH arsR-type domain-containing protein</fullName>
    </recommendedName>
</protein>
<evidence type="ECO:0000256" key="3">
    <source>
        <dbReference type="ARBA" id="ARBA00023163"/>
    </source>
</evidence>